<feature type="region of interest" description="Disordered" evidence="1">
    <location>
        <begin position="81"/>
        <end position="139"/>
    </location>
</feature>
<feature type="region of interest" description="Disordered" evidence="1">
    <location>
        <begin position="287"/>
        <end position="308"/>
    </location>
</feature>
<feature type="region of interest" description="Disordered" evidence="1">
    <location>
        <begin position="672"/>
        <end position="698"/>
    </location>
</feature>
<feature type="region of interest" description="Disordered" evidence="1">
    <location>
        <begin position="1"/>
        <end position="26"/>
    </location>
</feature>
<feature type="region of interest" description="Disordered" evidence="1">
    <location>
        <begin position="365"/>
        <end position="412"/>
    </location>
</feature>
<evidence type="ECO:0000313" key="3">
    <source>
        <dbReference type="RefSeq" id="XP_005089182.1"/>
    </source>
</evidence>
<organism evidence="2 3">
    <name type="scientific">Aplysia californica</name>
    <name type="common">California sea hare</name>
    <dbReference type="NCBI Taxonomy" id="6500"/>
    <lineage>
        <taxon>Eukaryota</taxon>
        <taxon>Metazoa</taxon>
        <taxon>Spiralia</taxon>
        <taxon>Lophotrochozoa</taxon>
        <taxon>Mollusca</taxon>
        <taxon>Gastropoda</taxon>
        <taxon>Heterobranchia</taxon>
        <taxon>Euthyneura</taxon>
        <taxon>Tectipleura</taxon>
        <taxon>Aplysiida</taxon>
        <taxon>Aplysioidea</taxon>
        <taxon>Aplysiidae</taxon>
        <taxon>Aplysia</taxon>
    </lineage>
</organism>
<evidence type="ECO:0000313" key="2">
    <source>
        <dbReference type="Proteomes" id="UP000694888"/>
    </source>
</evidence>
<feature type="compositionally biased region" description="Polar residues" evidence="1">
    <location>
        <begin position="92"/>
        <end position="101"/>
    </location>
</feature>
<feature type="region of interest" description="Disordered" evidence="1">
    <location>
        <begin position="746"/>
        <end position="790"/>
    </location>
</feature>
<feature type="compositionally biased region" description="Basic and acidic residues" evidence="1">
    <location>
        <begin position="678"/>
        <end position="691"/>
    </location>
</feature>
<dbReference type="Proteomes" id="UP000694888">
    <property type="component" value="Unplaced"/>
</dbReference>
<feature type="compositionally biased region" description="Polar residues" evidence="1">
    <location>
        <begin position="172"/>
        <end position="182"/>
    </location>
</feature>
<reference evidence="3" key="1">
    <citation type="submission" date="2025-08" db="UniProtKB">
        <authorList>
            <consortium name="RefSeq"/>
        </authorList>
    </citation>
    <scope>IDENTIFICATION</scope>
</reference>
<dbReference type="GeneID" id="101845368"/>
<feature type="compositionally biased region" description="Basic and acidic residues" evidence="1">
    <location>
        <begin position="292"/>
        <end position="308"/>
    </location>
</feature>
<gene>
    <name evidence="3" type="primary">LOC101845368</name>
</gene>
<accession>A0ABM0JAH6</accession>
<feature type="compositionally biased region" description="Polar residues" evidence="1">
    <location>
        <begin position="115"/>
        <end position="130"/>
    </location>
</feature>
<feature type="compositionally biased region" description="Low complexity" evidence="1">
    <location>
        <begin position="388"/>
        <end position="399"/>
    </location>
</feature>
<keyword evidence="2" id="KW-1185">Reference proteome</keyword>
<sequence length="967" mass="105743">MASPGESVVPEAAPLPVPPAPRLVEPEGPVTRQLAREGHLMRNIVRNMVANMEYVLSDLQGIMGDIQSLVVQIDSVTEKIDQQCGTGPGSQRRGTSQNQHVVQKPRCVHGVQSPHGWSTSSPSGVESSNGPAAAALGHGNRRTTALPVESSPKHEAFSPSVIASSAQYCAVDSNSSATPNNESSEKWKRGQRLSYHRPREQRGKKHADSRKSWPNEIRQPVEHWRKGNSTFSTPSGCIAVVYPTVGHSRKVGQPSGEQGPGKVLPSVQHSRPCVDEAKVWAKLNFSASRKSSKQDLGRDSDTRSRTIRSERIYEEISPTKAKPQRRSIVNQFFQPETPTGQRSPVIHPGIVQRAHIVKKPSVEGCGGEANLGHPSPVSKRFSGNFLASSSGSQRVQRSGPDSPISPSRQGTADEAHLYHSLESDLDSEVSDCPDVRSLTPDIDWSYLNLVGDDGYEVAIVPASYRQRGRQFLQQRYPLLQTSPDIVSRLSQVHSSFSRKATMAAPSGLSTPPYPAPPPGGMDKIYYNPVVTHVFCNEVVTSDGYCGCYEAVLDSVLENISGFESSEEAGDEFEEAIHETYVSFDNDFEEDDWDMGLRHEEPEYPEGGNFFADFALDDLYQDLFSNTSSDEDDYSTHETQVLTANFAGYKEKNEAKGYVACCKVEYQQTLIVQEGQTSESDKRSSTPDHSENNSDQSMLRYDELEFPPKSGNSFTDDDCCALKSDSAECQPNFSLWPRPSVGPLPVDSCSMTSVRDKHAQSSTSSEDTSTSRDDAHGSGSSNSNMSFSSPDLVACSPDTDVFATSSDADDLFRSQEEEESPSPFGDDASPRMTAHRQNMMQLRKDFFDSLCTTTTMTTTGATRPTQLVDGHQTPAPVCDNSDRLRGDNLSDTGSYSETTSSSYNRNLNTWTAYAMVHMQADDVSDTASDIINDNGISCSMTSSYLDMSSSYIDADNISITQTGQGFGF</sequence>
<feature type="compositionally biased region" description="Low complexity" evidence="1">
    <location>
        <begin position="889"/>
        <end position="900"/>
    </location>
</feature>
<evidence type="ECO:0000256" key="1">
    <source>
        <dbReference type="SAM" id="MobiDB-lite"/>
    </source>
</evidence>
<dbReference type="RefSeq" id="XP_005089182.1">
    <property type="nucleotide sequence ID" value="XM_005089125.3"/>
</dbReference>
<feature type="region of interest" description="Disordered" evidence="1">
    <location>
        <begin position="811"/>
        <end position="830"/>
    </location>
</feature>
<feature type="region of interest" description="Disordered" evidence="1">
    <location>
        <begin position="860"/>
        <end position="900"/>
    </location>
</feature>
<protein>
    <submittedName>
        <fullName evidence="3">Uncharacterized protein LOC101845368</fullName>
    </submittedName>
</protein>
<proteinExistence type="predicted"/>
<feature type="compositionally biased region" description="Low complexity" evidence="1">
    <location>
        <begin position="776"/>
        <end position="788"/>
    </location>
</feature>
<feature type="region of interest" description="Disordered" evidence="1">
    <location>
        <begin position="172"/>
        <end position="213"/>
    </location>
</feature>
<name>A0ABM0JAH6_APLCA</name>